<dbReference type="InterPro" id="IPR009057">
    <property type="entry name" value="Homeodomain-like_sf"/>
</dbReference>
<evidence type="ECO:0000313" key="8">
    <source>
        <dbReference type="Proteomes" id="UP000706926"/>
    </source>
</evidence>
<dbReference type="Pfam" id="PF00072">
    <property type="entry name" value="Response_reg"/>
    <property type="match status" value="1"/>
</dbReference>
<dbReference type="PRINTS" id="PR00032">
    <property type="entry name" value="HTHARAC"/>
</dbReference>
<dbReference type="InterPro" id="IPR011006">
    <property type="entry name" value="CheY-like_superfamily"/>
</dbReference>
<comment type="caution">
    <text evidence="7">The sequence shown here is derived from an EMBL/GenBank/DDBJ whole genome shotgun (WGS) entry which is preliminary data.</text>
</comment>
<dbReference type="InterPro" id="IPR018060">
    <property type="entry name" value="HTH_AraC"/>
</dbReference>
<dbReference type="SUPFAM" id="SSF46689">
    <property type="entry name" value="Homeodomain-like"/>
    <property type="match status" value="2"/>
</dbReference>
<dbReference type="Gene3D" id="3.40.50.2300">
    <property type="match status" value="1"/>
</dbReference>
<keyword evidence="8" id="KW-1185">Reference proteome</keyword>
<dbReference type="SUPFAM" id="SSF52172">
    <property type="entry name" value="CheY-like"/>
    <property type="match status" value="1"/>
</dbReference>
<reference evidence="7 8" key="1">
    <citation type="submission" date="2021-03" db="EMBL/GenBank/DDBJ databases">
        <title>Genomic Encyclopedia of Type Strains, Phase IV (KMG-IV): sequencing the most valuable type-strain genomes for metagenomic binning, comparative biology and taxonomic classification.</title>
        <authorList>
            <person name="Goeker M."/>
        </authorList>
    </citation>
    <scope>NUCLEOTIDE SEQUENCE [LARGE SCALE GENOMIC DNA]</scope>
    <source>
        <strain evidence="7 8">DSM 15596</strain>
    </source>
</reference>
<dbReference type="SMART" id="SM00342">
    <property type="entry name" value="HTH_ARAC"/>
    <property type="match status" value="1"/>
</dbReference>
<dbReference type="Gene3D" id="1.10.10.60">
    <property type="entry name" value="Homeodomain-like"/>
    <property type="match status" value="2"/>
</dbReference>
<dbReference type="PROSITE" id="PS00041">
    <property type="entry name" value="HTH_ARAC_FAMILY_1"/>
    <property type="match status" value="1"/>
</dbReference>
<protein>
    <submittedName>
        <fullName evidence="7">Two-component system response regulator YesN</fullName>
    </submittedName>
</protein>
<evidence type="ECO:0000256" key="3">
    <source>
        <dbReference type="ARBA" id="ARBA00023163"/>
    </source>
</evidence>
<dbReference type="InterPro" id="IPR001789">
    <property type="entry name" value="Sig_transdc_resp-reg_receiver"/>
</dbReference>
<dbReference type="PANTHER" id="PTHR43280:SF2">
    <property type="entry name" value="HTH-TYPE TRANSCRIPTIONAL REGULATOR EXSA"/>
    <property type="match status" value="1"/>
</dbReference>
<sequence>MYRVLVVDDEPMIRMGLTKLITQADPSVILTETAGNGIEALEAIQQARPDFIFTDIRMPKMDGLELSRQLHEHYGDITVVVVSGYGDFEYAQKCMSYGVKEYLLKPVTKSVVHHTISKLMTERKALLEKQRGYFPLSKLEAWLEQLELAVWHLQMNEIQVRLQEIEEYCQERKLESIQLQDLLGELYAKLIKQLNSRDVYTFERMAGFLKAESGNPGNMFQAFRQAVEQTVQQIRAKRKGNAKEPVEEAKAYIERNLSKDLSLDEVSDMLGLNPSYFSQLFKQLTDETFVHYRIKKRMEMAKKLLAIPHYKITDISFEVGYADHPHFTKTFKKFTGYTPSEYRELLGIE</sequence>
<dbReference type="CDD" id="cd17536">
    <property type="entry name" value="REC_YesN-like"/>
    <property type="match status" value="1"/>
</dbReference>
<keyword evidence="3" id="KW-0804">Transcription</keyword>
<feature type="modified residue" description="4-aspartylphosphate" evidence="4">
    <location>
        <position position="55"/>
    </location>
</feature>
<organism evidence="7 8">
    <name type="scientific">Paenibacillus lactis</name>
    <dbReference type="NCBI Taxonomy" id="228574"/>
    <lineage>
        <taxon>Bacteria</taxon>
        <taxon>Bacillati</taxon>
        <taxon>Bacillota</taxon>
        <taxon>Bacilli</taxon>
        <taxon>Bacillales</taxon>
        <taxon>Paenibacillaceae</taxon>
        <taxon>Paenibacillus</taxon>
    </lineage>
</organism>
<dbReference type="Proteomes" id="UP000706926">
    <property type="component" value="Unassembled WGS sequence"/>
</dbReference>
<dbReference type="InterPro" id="IPR020449">
    <property type="entry name" value="Tscrpt_reg_AraC-type_HTH"/>
</dbReference>
<evidence type="ECO:0000256" key="1">
    <source>
        <dbReference type="ARBA" id="ARBA00023015"/>
    </source>
</evidence>
<accession>A0ABS4FBC5</accession>
<feature type="domain" description="Response regulatory" evidence="6">
    <location>
        <begin position="3"/>
        <end position="120"/>
    </location>
</feature>
<proteinExistence type="predicted"/>
<evidence type="ECO:0000256" key="2">
    <source>
        <dbReference type="ARBA" id="ARBA00023125"/>
    </source>
</evidence>
<dbReference type="Pfam" id="PF12833">
    <property type="entry name" value="HTH_18"/>
    <property type="match status" value="1"/>
</dbReference>
<dbReference type="GeneID" id="95404640"/>
<dbReference type="SMART" id="SM00448">
    <property type="entry name" value="REC"/>
    <property type="match status" value="1"/>
</dbReference>
<evidence type="ECO:0000259" key="6">
    <source>
        <dbReference type="PROSITE" id="PS50110"/>
    </source>
</evidence>
<evidence type="ECO:0000256" key="4">
    <source>
        <dbReference type="PROSITE-ProRule" id="PRU00169"/>
    </source>
</evidence>
<keyword evidence="2" id="KW-0238">DNA-binding</keyword>
<keyword evidence="1" id="KW-0805">Transcription regulation</keyword>
<evidence type="ECO:0000313" key="7">
    <source>
        <dbReference type="EMBL" id="MBP1893555.1"/>
    </source>
</evidence>
<dbReference type="RefSeq" id="WP_007130106.1">
    <property type="nucleotide sequence ID" value="NZ_BOSA01000008.1"/>
</dbReference>
<gene>
    <name evidence="7" type="ORF">J2Z18_002658</name>
</gene>
<dbReference type="PROSITE" id="PS50110">
    <property type="entry name" value="RESPONSE_REGULATORY"/>
    <property type="match status" value="1"/>
</dbReference>
<keyword evidence="4" id="KW-0597">Phosphoprotein</keyword>
<dbReference type="PANTHER" id="PTHR43280">
    <property type="entry name" value="ARAC-FAMILY TRANSCRIPTIONAL REGULATOR"/>
    <property type="match status" value="1"/>
</dbReference>
<name>A0ABS4FBC5_9BACL</name>
<dbReference type="PROSITE" id="PS01124">
    <property type="entry name" value="HTH_ARAC_FAMILY_2"/>
    <property type="match status" value="1"/>
</dbReference>
<dbReference type="EMBL" id="JAGGKI010000006">
    <property type="protein sequence ID" value="MBP1893555.1"/>
    <property type="molecule type" value="Genomic_DNA"/>
</dbReference>
<evidence type="ECO:0000259" key="5">
    <source>
        <dbReference type="PROSITE" id="PS01124"/>
    </source>
</evidence>
<feature type="domain" description="HTH araC/xylS-type" evidence="5">
    <location>
        <begin position="247"/>
        <end position="345"/>
    </location>
</feature>
<dbReference type="InterPro" id="IPR018062">
    <property type="entry name" value="HTH_AraC-typ_CS"/>
</dbReference>